<name>A0A644U342_9ZZZZ</name>
<sequence>MAKVESKEVEINSSAEKIFNFLSDFTNFSLLVPDKVENWKATKEKCSFKVTGLTDFGMEISKKTPFTSIVIINDKDISSPFPFTFNWEFDSINDSKTKVRSFFNLDINPMMSMMVKKPLQNFMDVLVDKLKEKIENNY</sequence>
<protein>
    <recommendedName>
        <fullName evidence="2">Coenzyme Q-binding protein COQ10 START domain-containing protein</fullName>
    </recommendedName>
</protein>
<dbReference type="Gene3D" id="3.30.530.20">
    <property type="match status" value="1"/>
</dbReference>
<dbReference type="InterPro" id="IPR023393">
    <property type="entry name" value="START-like_dom_sf"/>
</dbReference>
<dbReference type="CDD" id="cd07812">
    <property type="entry name" value="SRPBCC"/>
    <property type="match status" value="1"/>
</dbReference>
<accession>A0A644U342</accession>
<evidence type="ECO:0000313" key="1">
    <source>
        <dbReference type="EMBL" id="MPL73349.1"/>
    </source>
</evidence>
<evidence type="ECO:0008006" key="2">
    <source>
        <dbReference type="Google" id="ProtNLM"/>
    </source>
</evidence>
<gene>
    <name evidence="1" type="ORF">SDC9_19148</name>
</gene>
<comment type="caution">
    <text evidence="1">The sequence shown here is derived from an EMBL/GenBank/DDBJ whole genome shotgun (WGS) entry which is preliminary data.</text>
</comment>
<dbReference type="AlphaFoldDB" id="A0A644U342"/>
<proteinExistence type="predicted"/>
<dbReference type="EMBL" id="VSSQ01000072">
    <property type="protein sequence ID" value="MPL73349.1"/>
    <property type="molecule type" value="Genomic_DNA"/>
</dbReference>
<dbReference type="SUPFAM" id="SSF55961">
    <property type="entry name" value="Bet v1-like"/>
    <property type="match status" value="1"/>
</dbReference>
<reference evidence="1" key="1">
    <citation type="submission" date="2019-08" db="EMBL/GenBank/DDBJ databases">
        <authorList>
            <person name="Kucharzyk K."/>
            <person name="Murdoch R.W."/>
            <person name="Higgins S."/>
            <person name="Loffler F."/>
        </authorList>
    </citation>
    <scope>NUCLEOTIDE SEQUENCE</scope>
</reference>
<organism evidence="1">
    <name type="scientific">bioreactor metagenome</name>
    <dbReference type="NCBI Taxonomy" id="1076179"/>
    <lineage>
        <taxon>unclassified sequences</taxon>
        <taxon>metagenomes</taxon>
        <taxon>ecological metagenomes</taxon>
    </lineage>
</organism>